<evidence type="ECO:0000259" key="8">
    <source>
        <dbReference type="Pfam" id="PF20684"/>
    </source>
</evidence>
<evidence type="ECO:0000313" key="9">
    <source>
        <dbReference type="EMBL" id="OSS48732.1"/>
    </source>
</evidence>
<dbReference type="InParanoid" id="A0A1Y2LYI7"/>
<dbReference type="Proteomes" id="UP000193240">
    <property type="component" value="Unassembled WGS sequence"/>
</dbReference>
<keyword evidence="2 7" id="KW-0812">Transmembrane</keyword>
<gene>
    <name evidence="9" type="ORF">B5807_06879</name>
</gene>
<keyword evidence="4 7" id="KW-0472">Membrane</keyword>
<dbReference type="GO" id="GO:0016020">
    <property type="term" value="C:membrane"/>
    <property type="evidence" value="ECO:0007669"/>
    <property type="project" value="UniProtKB-SubCell"/>
</dbReference>
<feature type="transmembrane region" description="Helical" evidence="7">
    <location>
        <begin position="177"/>
        <end position="196"/>
    </location>
</feature>
<proteinExistence type="inferred from homology"/>
<dbReference type="Pfam" id="PF20684">
    <property type="entry name" value="Fung_rhodopsin"/>
    <property type="match status" value="1"/>
</dbReference>
<feature type="transmembrane region" description="Helical" evidence="7">
    <location>
        <begin position="18"/>
        <end position="36"/>
    </location>
</feature>
<dbReference type="InterPro" id="IPR049326">
    <property type="entry name" value="Rhodopsin_dom_fungi"/>
</dbReference>
<feature type="region of interest" description="Disordered" evidence="6">
    <location>
        <begin position="285"/>
        <end position="314"/>
    </location>
</feature>
<keyword evidence="3 7" id="KW-1133">Transmembrane helix</keyword>
<feature type="transmembrane region" description="Helical" evidence="7">
    <location>
        <begin position="124"/>
        <end position="145"/>
    </location>
</feature>
<evidence type="ECO:0000256" key="3">
    <source>
        <dbReference type="ARBA" id="ARBA00022989"/>
    </source>
</evidence>
<dbReference type="EMBL" id="KZ107845">
    <property type="protein sequence ID" value="OSS48732.1"/>
    <property type="molecule type" value="Genomic_DNA"/>
</dbReference>
<evidence type="ECO:0000313" key="10">
    <source>
        <dbReference type="Proteomes" id="UP000193240"/>
    </source>
</evidence>
<dbReference type="AlphaFoldDB" id="A0A1Y2LYI7"/>
<evidence type="ECO:0000256" key="5">
    <source>
        <dbReference type="ARBA" id="ARBA00038359"/>
    </source>
</evidence>
<evidence type="ECO:0000256" key="4">
    <source>
        <dbReference type="ARBA" id="ARBA00023136"/>
    </source>
</evidence>
<dbReference type="OMA" id="YCFFRCG"/>
<feature type="compositionally biased region" description="Polar residues" evidence="6">
    <location>
        <begin position="285"/>
        <end position="307"/>
    </location>
</feature>
<feature type="domain" description="Rhodopsin" evidence="8">
    <location>
        <begin position="32"/>
        <end position="269"/>
    </location>
</feature>
<evidence type="ECO:0000256" key="1">
    <source>
        <dbReference type="ARBA" id="ARBA00004141"/>
    </source>
</evidence>
<name>A0A1Y2LYI7_EPING</name>
<protein>
    <recommendedName>
        <fullName evidence="8">Rhodopsin domain-containing protein</fullName>
    </recommendedName>
</protein>
<feature type="transmembrane region" description="Helical" evidence="7">
    <location>
        <begin position="246"/>
        <end position="265"/>
    </location>
</feature>
<dbReference type="PANTHER" id="PTHR33048">
    <property type="entry name" value="PTH11-LIKE INTEGRAL MEMBRANE PROTEIN (AFU_ORTHOLOGUE AFUA_5G11245)"/>
    <property type="match status" value="1"/>
</dbReference>
<feature type="transmembrane region" description="Helical" evidence="7">
    <location>
        <begin position="208"/>
        <end position="226"/>
    </location>
</feature>
<dbReference type="PANTHER" id="PTHR33048:SF96">
    <property type="entry name" value="INTEGRAL MEMBRANE PROTEIN"/>
    <property type="match status" value="1"/>
</dbReference>
<feature type="region of interest" description="Disordered" evidence="6">
    <location>
        <begin position="372"/>
        <end position="415"/>
    </location>
</feature>
<sequence>MVHGFDEVARAGEQSKRISFVFLALAWFFTLLRIWTRTWIIASFGWDDAAMILACMIFSVFSASSIYIADNGGGTHVTSLEGLEKLTKWVVVSEATYLIAMMTVKISLGIFFARIVVAPWHIRIIYVTVGINMCSSFAAFFYCILRCGPNVHEYALLQLKDQCTPRKLDQFMAYQSAAFSTLTDLVFVVLPIVVLWKSNMRRRSKFSVGFILCLAASACICSMIRFQYVDGLTQVDDFFWDATNIGIWSTIECGASIVAGCLATLRPLLTGVFAKAGSITKSLRSSNAQSRGSAGRTDNSASANTHIASKDRKASIASTGKPMYADFVAGMDDVIEMSSDVGGDRESQDCILWRQHEQPDFDFPWPAKVVKSPKEPERTAPMHSQHKSWISLQRTLHHERTPERPGSSPAQMDHT</sequence>
<dbReference type="InterPro" id="IPR052337">
    <property type="entry name" value="SAT4-like"/>
</dbReference>
<evidence type="ECO:0000256" key="2">
    <source>
        <dbReference type="ARBA" id="ARBA00022692"/>
    </source>
</evidence>
<comment type="subcellular location">
    <subcellularLocation>
        <location evidence="1">Membrane</location>
        <topology evidence="1">Multi-pass membrane protein</topology>
    </subcellularLocation>
</comment>
<organism evidence="9 10">
    <name type="scientific">Epicoccum nigrum</name>
    <name type="common">Soil fungus</name>
    <name type="synonym">Epicoccum purpurascens</name>
    <dbReference type="NCBI Taxonomy" id="105696"/>
    <lineage>
        <taxon>Eukaryota</taxon>
        <taxon>Fungi</taxon>
        <taxon>Dikarya</taxon>
        <taxon>Ascomycota</taxon>
        <taxon>Pezizomycotina</taxon>
        <taxon>Dothideomycetes</taxon>
        <taxon>Pleosporomycetidae</taxon>
        <taxon>Pleosporales</taxon>
        <taxon>Pleosporineae</taxon>
        <taxon>Didymellaceae</taxon>
        <taxon>Epicoccum</taxon>
    </lineage>
</organism>
<feature type="transmembrane region" description="Helical" evidence="7">
    <location>
        <begin position="89"/>
        <end position="112"/>
    </location>
</feature>
<feature type="transmembrane region" description="Helical" evidence="7">
    <location>
        <begin position="48"/>
        <end position="69"/>
    </location>
</feature>
<comment type="similarity">
    <text evidence="5">Belongs to the SAT4 family.</text>
</comment>
<keyword evidence="10" id="KW-1185">Reference proteome</keyword>
<reference evidence="9 10" key="1">
    <citation type="journal article" date="2017" name="Genome Announc.">
        <title>Genome sequence of the saprophytic ascomycete Epicoccum nigrum ICMP 19927 strain isolated from New Zealand.</title>
        <authorList>
            <person name="Fokin M."/>
            <person name="Fleetwood D."/>
            <person name="Weir B.S."/>
            <person name="Villas-Boas S.G."/>
        </authorList>
    </citation>
    <scope>NUCLEOTIDE SEQUENCE [LARGE SCALE GENOMIC DNA]</scope>
    <source>
        <strain evidence="9 10">ICMP 19927</strain>
    </source>
</reference>
<evidence type="ECO:0000256" key="7">
    <source>
        <dbReference type="SAM" id="Phobius"/>
    </source>
</evidence>
<accession>A0A1Y2LYI7</accession>
<evidence type="ECO:0000256" key="6">
    <source>
        <dbReference type="SAM" id="MobiDB-lite"/>
    </source>
</evidence>